<dbReference type="InterPro" id="IPR046956">
    <property type="entry name" value="RLP23-like"/>
</dbReference>
<keyword evidence="8" id="KW-0325">Glycoprotein</keyword>
<dbReference type="SUPFAM" id="SSF52058">
    <property type="entry name" value="L domain-like"/>
    <property type="match status" value="1"/>
</dbReference>
<name>A0A7J7NZM9_9MAGN</name>
<organism evidence="10 11">
    <name type="scientific">Kingdonia uniflora</name>
    <dbReference type="NCBI Taxonomy" id="39325"/>
    <lineage>
        <taxon>Eukaryota</taxon>
        <taxon>Viridiplantae</taxon>
        <taxon>Streptophyta</taxon>
        <taxon>Embryophyta</taxon>
        <taxon>Tracheophyta</taxon>
        <taxon>Spermatophyta</taxon>
        <taxon>Magnoliopsida</taxon>
        <taxon>Ranunculales</taxon>
        <taxon>Circaeasteraceae</taxon>
        <taxon>Kingdonia</taxon>
    </lineage>
</organism>
<keyword evidence="3 9" id="KW-0812">Transmembrane</keyword>
<evidence type="ECO:0000313" key="11">
    <source>
        <dbReference type="Proteomes" id="UP000541444"/>
    </source>
</evidence>
<keyword evidence="7 9" id="KW-0472">Membrane</keyword>
<evidence type="ECO:0000256" key="4">
    <source>
        <dbReference type="ARBA" id="ARBA00022729"/>
    </source>
</evidence>
<dbReference type="GO" id="GO:0016020">
    <property type="term" value="C:membrane"/>
    <property type="evidence" value="ECO:0007669"/>
    <property type="project" value="UniProtKB-SubCell"/>
</dbReference>
<dbReference type="Gene3D" id="3.80.10.10">
    <property type="entry name" value="Ribonuclease Inhibitor"/>
    <property type="match status" value="1"/>
</dbReference>
<dbReference type="OrthoDB" id="8731593at2759"/>
<evidence type="ECO:0000256" key="7">
    <source>
        <dbReference type="ARBA" id="ARBA00023136"/>
    </source>
</evidence>
<dbReference type="FunFam" id="3.80.10.10:FF:000041">
    <property type="entry name" value="LRR receptor-like serine/threonine-protein kinase ERECTA"/>
    <property type="match status" value="1"/>
</dbReference>
<evidence type="ECO:0000256" key="9">
    <source>
        <dbReference type="SAM" id="Phobius"/>
    </source>
</evidence>
<accession>A0A7J7NZM9</accession>
<evidence type="ECO:0000256" key="5">
    <source>
        <dbReference type="ARBA" id="ARBA00022737"/>
    </source>
</evidence>
<evidence type="ECO:0000256" key="2">
    <source>
        <dbReference type="ARBA" id="ARBA00022614"/>
    </source>
</evidence>
<dbReference type="Proteomes" id="UP000541444">
    <property type="component" value="Unassembled WGS sequence"/>
</dbReference>
<comment type="caution">
    <text evidence="10">The sequence shown here is derived from an EMBL/GenBank/DDBJ whole genome shotgun (WGS) entry which is preliminary data.</text>
</comment>
<sequence length="178" mass="19934">MVLSGNNLSGKIPSEITSLRGLRWLNLSENNLTGIIPKKIGSMSLVESLDFLANHPSGEIPPSMLSLTFLGYLNLSYNSFSGKNPSGTQLQSFSEFMYIGNPDMCGPLFIKKCTEAGNRRDKDGEEVDVDWFYLSLAPGFVVGFCSFYAIFAFKKLWRYALFGFIEDISYKLCNMCRL</sequence>
<evidence type="ECO:0000256" key="6">
    <source>
        <dbReference type="ARBA" id="ARBA00022989"/>
    </source>
</evidence>
<evidence type="ECO:0000256" key="3">
    <source>
        <dbReference type="ARBA" id="ARBA00022692"/>
    </source>
</evidence>
<keyword evidence="6 9" id="KW-1133">Transmembrane helix</keyword>
<dbReference type="EMBL" id="JACGCM010000434">
    <property type="protein sequence ID" value="KAF6172378.1"/>
    <property type="molecule type" value="Genomic_DNA"/>
</dbReference>
<protein>
    <submittedName>
        <fullName evidence="10">Uncharacterized protein</fullName>
    </submittedName>
</protein>
<dbReference type="Pfam" id="PF00560">
    <property type="entry name" value="LRR_1"/>
    <property type="match status" value="3"/>
</dbReference>
<keyword evidence="2" id="KW-0433">Leucine-rich repeat</keyword>
<dbReference type="InterPro" id="IPR032675">
    <property type="entry name" value="LRR_dom_sf"/>
</dbReference>
<evidence type="ECO:0000256" key="8">
    <source>
        <dbReference type="ARBA" id="ARBA00023180"/>
    </source>
</evidence>
<proteinExistence type="predicted"/>
<dbReference type="PANTHER" id="PTHR48063:SF98">
    <property type="entry name" value="LRR RECEPTOR-LIKE SERINE_THREONINE-PROTEIN KINASE FLS2"/>
    <property type="match status" value="1"/>
</dbReference>
<evidence type="ECO:0000313" key="10">
    <source>
        <dbReference type="EMBL" id="KAF6172378.1"/>
    </source>
</evidence>
<evidence type="ECO:0000256" key="1">
    <source>
        <dbReference type="ARBA" id="ARBA00004479"/>
    </source>
</evidence>
<reference evidence="10 11" key="1">
    <citation type="journal article" date="2020" name="IScience">
        <title>Genome Sequencing of the Endangered Kingdonia uniflora (Circaeasteraceae, Ranunculales) Reveals Potential Mechanisms of Evolutionary Specialization.</title>
        <authorList>
            <person name="Sun Y."/>
            <person name="Deng T."/>
            <person name="Zhang A."/>
            <person name="Moore M.J."/>
            <person name="Landis J.B."/>
            <person name="Lin N."/>
            <person name="Zhang H."/>
            <person name="Zhang X."/>
            <person name="Huang J."/>
            <person name="Zhang X."/>
            <person name="Sun H."/>
            <person name="Wang H."/>
        </authorList>
    </citation>
    <scope>NUCLEOTIDE SEQUENCE [LARGE SCALE GENOMIC DNA]</scope>
    <source>
        <strain evidence="10">TB1705</strain>
        <tissue evidence="10">Leaf</tissue>
    </source>
</reference>
<dbReference type="AlphaFoldDB" id="A0A7J7NZM9"/>
<keyword evidence="4" id="KW-0732">Signal</keyword>
<keyword evidence="11" id="KW-1185">Reference proteome</keyword>
<feature type="transmembrane region" description="Helical" evidence="9">
    <location>
        <begin position="131"/>
        <end position="153"/>
    </location>
</feature>
<dbReference type="InterPro" id="IPR001611">
    <property type="entry name" value="Leu-rich_rpt"/>
</dbReference>
<dbReference type="PANTHER" id="PTHR48063">
    <property type="entry name" value="LRR RECEPTOR-LIKE KINASE"/>
    <property type="match status" value="1"/>
</dbReference>
<gene>
    <name evidence="10" type="ORF">GIB67_022601</name>
</gene>
<keyword evidence="5" id="KW-0677">Repeat</keyword>
<comment type="subcellular location">
    <subcellularLocation>
        <location evidence="1">Membrane</location>
        <topology evidence="1">Single-pass type I membrane protein</topology>
    </subcellularLocation>
</comment>